<dbReference type="Gene3D" id="2.170.190.11">
    <property type="entry name" value="Molybdopterin biosynthesis moea protein, domain 3"/>
    <property type="match status" value="1"/>
</dbReference>
<dbReference type="NCBIfam" id="NF045515">
    <property type="entry name" value="Glp_gephyrin"/>
    <property type="match status" value="1"/>
</dbReference>
<dbReference type="GO" id="GO:0005829">
    <property type="term" value="C:cytosol"/>
    <property type="evidence" value="ECO:0007669"/>
    <property type="project" value="TreeGrafter"/>
</dbReference>
<evidence type="ECO:0000256" key="1">
    <source>
        <dbReference type="ARBA" id="ARBA00005046"/>
    </source>
</evidence>
<dbReference type="InterPro" id="IPR001453">
    <property type="entry name" value="MoaB/Mog_dom"/>
</dbReference>
<keyword evidence="4" id="KW-0808">Transferase</keyword>
<feature type="domain" description="MoaB/Mog" evidence="3">
    <location>
        <begin position="178"/>
        <end position="321"/>
    </location>
</feature>
<dbReference type="PANTHER" id="PTHR10192:SF5">
    <property type="entry name" value="GEPHYRIN"/>
    <property type="match status" value="1"/>
</dbReference>
<dbReference type="Pfam" id="PF03453">
    <property type="entry name" value="MoeA_N"/>
    <property type="match status" value="1"/>
</dbReference>
<dbReference type="FunFam" id="2.170.190.11:FF:000001">
    <property type="entry name" value="Molybdopterin molybdenumtransferase"/>
    <property type="match status" value="1"/>
</dbReference>
<dbReference type="Pfam" id="PF00994">
    <property type="entry name" value="MoCF_biosynth"/>
    <property type="match status" value="1"/>
</dbReference>
<dbReference type="NCBIfam" id="TIGR00177">
    <property type="entry name" value="molyb_syn"/>
    <property type="match status" value="1"/>
</dbReference>
<gene>
    <name evidence="4" type="ORF">MNBD_PLANCTO02-1505</name>
</gene>
<accession>A0A3B1DRT8</accession>
<comment type="pathway">
    <text evidence="1">Cofactor biosynthesis; molybdopterin biosynthesis.</text>
</comment>
<dbReference type="EC" id="2.10.1.1" evidence="4"/>
<dbReference type="SUPFAM" id="SSF63867">
    <property type="entry name" value="MoeA C-terminal domain-like"/>
    <property type="match status" value="1"/>
</dbReference>
<sequence>MLSVNDAIAEILKTVHPRAAQSVALAKGHGLVLAEEVIADIDSPPFDKSAMDGYAIRSADVAEGISQFDCLEELMAGTTATQQVSKGKTIAIMTGAPIPNGADAVVQKEQTQFNAATNQMTLTTKNVPCRLNILQQGMAMKQGEIIFSPGRLLRPQELGALAELGKANLLATPRPNVALLATGNELVEVSQKPGPAQIRNSNETMLAAQVERAGANSLLLGIAKDYVDALKNKVIKGLTSDILLLSGGVSAGQRDLVPSVLQDLGIQKVFHKVALKPGKPVWFGIGKKTNSNENIYVFGLPGNPVGSLVCFELFVRTAIRCLMNFSHPAPKFIVAHLTTDWQCRGHREVFHPACLKKEEGKLFVEPLAWQGSADLQTTKNANSMIHFPAEPTTFTKGNKVNVIEWTSEIS</sequence>
<dbReference type="PANTHER" id="PTHR10192">
    <property type="entry name" value="MOLYBDOPTERIN BIOSYNTHESIS PROTEIN"/>
    <property type="match status" value="1"/>
</dbReference>
<dbReference type="CDD" id="cd00887">
    <property type="entry name" value="MoeA"/>
    <property type="match status" value="1"/>
</dbReference>
<dbReference type="InterPro" id="IPR036425">
    <property type="entry name" value="MoaB/Mog-like_dom_sf"/>
</dbReference>
<dbReference type="Gene3D" id="3.40.980.10">
    <property type="entry name" value="MoaB/Mog-like domain"/>
    <property type="match status" value="1"/>
</dbReference>
<reference evidence="4" key="1">
    <citation type="submission" date="2018-06" db="EMBL/GenBank/DDBJ databases">
        <authorList>
            <person name="Zhirakovskaya E."/>
        </authorList>
    </citation>
    <scope>NUCLEOTIDE SEQUENCE</scope>
</reference>
<dbReference type="AlphaFoldDB" id="A0A3B1DRT8"/>
<dbReference type="Gene3D" id="3.90.105.10">
    <property type="entry name" value="Molybdopterin biosynthesis moea protein, domain 2"/>
    <property type="match status" value="1"/>
</dbReference>
<dbReference type="Gene3D" id="2.40.340.10">
    <property type="entry name" value="MoeA, C-terminal, domain IV"/>
    <property type="match status" value="1"/>
</dbReference>
<dbReference type="InterPro" id="IPR036135">
    <property type="entry name" value="MoeA_linker/N_sf"/>
</dbReference>
<name>A0A3B1DRT8_9ZZZZ</name>
<dbReference type="GO" id="GO:0006777">
    <property type="term" value="P:Mo-molybdopterin cofactor biosynthetic process"/>
    <property type="evidence" value="ECO:0007669"/>
    <property type="project" value="UniProtKB-KW"/>
</dbReference>
<dbReference type="PROSITE" id="PS01079">
    <property type="entry name" value="MOCF_BIOSYNTHESIS_2"/>
    <property type="match status" value="1"/>
</dbReference>
<proteinExistence type="predicted"/>
<dbReference type="GO" id="GO:0061599">
    <property type="term" value="F:molybdopterin molybdotransferase activity"/>
    <property type="evidence" value="ECO:0007669"/>
    <property type="project" value="UniProtKB-EC"/>
</dbReference>
<dbReference type="InterPro" id="IPR005110">
    <property type="entry name" value="MoeA_linker/N"/>
</dbReference>
<dbReference type="UniPathway" id="UPA00344"/>
<evidence type="ECO:0000259" key="3">
    <source>
        <dbReference type="SMART" id="SM00852"/>
    </source>
</evidence>
<dbReference type="SMART" id="SM00852">
    <property type="entry name" value="MoCF_biosynth"/>
    <property type="match status" value="1"/>
</dbReference>
<dbReference type="EMBL" id="UOGL01000139">
    <property type="protein sequence ID" value="VAX37780.1"/>
    <property type="molecule type" value="Genomic_DNA"/>
</dbReference>
<dbReference type="InterPro" id="IPR036688">
    <property type="entry name" value="MoeA_C_domain_IV_sf"/>
</dbReference>
<dbReference type="SUPFAM" id="SSF53218">
    <property type="entry name" value="Molybdenum cofactor biosynthesis proteins"/>
    <property type="match status" value="1"/>
</dbReference>
<evidence type="ECO:0000313" key="4">
    <source>
        <dbReference type="EMBL" id="VAX37780.1"/>
    </source>
</evidence>
<dbReference type="SUPFAM" id="SSF63882">
    <property type="entry name" value="MoeA N-terminal region -like"/>
    <property type="match status" value="1"/>
</dbReference>
<dbReference type="InterPro" id="IPR008284">
    <property type="entry name" value="MoCF_biosynth_CS"/>
</dbReference>
<dbReference type="Pfam" id="PF03454">
    <property type="entry name" value="MoeA_C"/>
    <property type="match status" value="1"/>
</dbReference>
<evidence type="ECO:0000256" key="2">
    <source>
        <dbReference type="ARBA" id="ARBA00023150"/>
    </source>
</evidence>
<keyword evidence="2" id="KW-0501">Molybdenum cofactor biosynthesis</keyword>
<organism evidence="4">
    <name type="scientific">hydrothermal vent metagenome</name>
    <dbReference type="NCBI Taxonomy" id="652676"/>
    <lineage>
        <taxon>unclassified sequences</taxon>
        <taxon>metagenomes</taxon>
        <taxon>ecological metagenomes</taxon>
    </lineage>
</organism>
<dbReference type="InterPro" id="IPR005111">
    <property type="entry name" value="MoeA_C_domain_IV"/>
</dbReference>
<protein>
    <submittedName>
        <fullName evidence="4">Molybdopterin molybdenumtransferase</fullName>
        <ecNumber evidence="4">2.10.1.1</ecNumber>
    </submittedName>
</protein>
<dbReference type="InterPro" id="IPR038987">
    <property type="entry name" value="MoeA-like"/>
</dbReference>